<dbReference type="Proteomes" id="UP000642070">
    <property type="component" value="Unassembled WGS sequence"/>
</dbReference>
<protein>
    <submittedName>
        <fullName evidence="1">Uncharacterized protein</fullName>
    </submittedName>
</protein>
<name>A0A917WZ02_9ACTN</name>
<dbReference type="EMBL" id="BMPI01000024">
    <property type="protein sequence ID" value="GGM41546.1"/>
    <property type="molecule type" value="Genomic_DNA"/>
</dbReference>
<comment type="caution">
    <text evidence="1">The sequence shown here is derived from an EMBL/GenBank/DDBJ whole genome shotgun (WGS) entry which is preliminary data.</text>
</comment>
<dbReference type="RefSeq" id="WP_190252230.1">
    <property type="nucleotide sequence ID" value="NZ_BMPI01000024.1"/>
</dbReference>
<dbReference type="AlphaFoldDB" id="A0A917WZ02"/>
<organism evidence="1 2">
    <name type="scientific">Dactylosporangium sucinum</name>
    <dbReference type="NCBI Taxonomy" id="1424081"/>
    <lineage>
        <taxon>Bacteria</taxon>
        <taxon>Bacillati</taxon>
        <taxon>Actinomycetota</taxon>
        <taxon>Actinomycetes</taxon>
        <taxon>Micromonosporales</taxon>
        <taxon>Micromonosporaceae</taxon>
        <taxon>Dactylosporangium</taxon>
    </lineage>
</organism>
<evidence type="ECO:0000313" key="1">
    <source>
        <dbReference type="EMBL" id="GGM41546.1"/>
    </source>
</evidence>
<proteinExistence type="predicted"/>
<evidence type="ECO:0000313" key="2">
    <source>
        <dbReference type="Proteomes" id="UP000642070"/>
    </source>
</evidence>
<accession>A0A917WZ02</accession>
<sequence>MEHRCGKHVVLANPASRIPIWMECAVHRFTPMQVTRRFHDVVALEFSGEELLRLDWIVEHGML</sequence>
<reference evidence="1" key="1">
    <citation type="journal article" date="2014" name="Int. J. Syst. Evol. Microbiol.">
        <title>Complete genome sequence of Corynebacterium casei LMG S-19264T (=DSM 44701T), isolated from a smear-ripened cheese.</title>
        <authorList>
            <consortium name="US DOE Joint Genome Institute (JGI-PGF)"/>
            <person name="Walter F."/>
            <person name="Albersmeier A."/>
            <person name="Kalinowski J."/>
            <person name="Ruckert C."/>
        </authorList>
    </citation>
    <scope>NUCLEOTIDE SEQUENCE</scope>
    <source>
        <strain evidence="1">JCM 19831</strain>
    </source>
</reference>
<reference evidence="1" key="2">
    <citation type="submission" date="2020-09" db="EMBL/GenBank/DDBJ databases">
        <authorList>
            <person name="Sun Q."/>
            <person name="Ohkuma M."/>
        </authorList>
    </citation>
    <scope>NUCLEOTIDE SEQUENCE</scope>
    <source>
        <strain evidence="1">JCM 19831</strain>
    </source>
</reference>
<gene>
    <name evidence="1" type="ORF">GCM10007977_048720</name>
</gene>
<keyword evidence="2" id="KW-1185">Reference proteome</keyword>